<dbReference type="InterPro" id="IPR019800">
    <property type="entry name" value="Glyco_hydro_3_AS"/>
</dbReference>
<accession>A0ABQ0BRC5</accession>
<dbReference type="PANTHER" id="PTHR42715:SF10">
    <property type="entry name" value="BETA-GLUCOSIDASE"/>
    <property type="match status" value="1"/>
</dbReference>
<dbReference type="PRINTS" id="PR00133">
    <property type="entry name" value="GLHYDRLASE3"/>
</dbReference>
<evidence type="ECO:0000256" key="3">
    <source>
        <dbReference type="ARBA" id="ARBA00023277"/>
    </source>
</evidence>
<dbReference type="PROSITE" id="PS00775">
    <property type="entry name" value="GLYCOSYL_HYDROL_F3"/>
    <property type="match status" value="1"/>
</dbReference>
<dbReference type="RefSeq" id="WP_227210233.1">
    <property type="nucleotide sequence ID" value="NZ_BAABZQ010000001.1"/>
</dbReference>
<evidence type="ECO:0000313" key="7">
    <source>
        <dbReference type="Proteomes" id="UP001600941"/>
    </source>
</evidence>
<dbReference type="InterPro" id="IPR050288">
    <property type="entry name" value="Cellulose_deg_GH3"/>
</dbReference>
<evidence type="ECO:0000256" key="2">
    <source>
        <dbReference type="ARBA" id="ARBA00022801"/>
    </source>
</evidence>
<dbReference type="Proteomes" id="UP001600941">
    <property type="component" value="Unassembled WGS sequence"/>
</dbReference>
<comment type="similarity">
    <text evidence="1 4">Belongs to the glycosyl hydrolase 3 family.</text>
</comment>
<reference evidence="6 7" key="1">
    <citation type="submission" date="2024-04" db="EMBL/GenBank/DDBJ databases">
        <title>Defined microbial consortia suppress multidrug-resistant proinflammatory Enterobacteriaceae via ecological control.</title>
        <authorList>
            <person name="Furuichi M."/>
            <person name="Kawaguchi T."/>
            <person name="Pust M."/>
            <person name="Yasuma K."/>
            <person name="Plichta D."/>
            <person name="Hasegawa N."/>
            <person name="Ohya T."/>
            <person name="Bhattarai S."/>
            <person name="Sasajima S."/>
            <person name="Aoto Y."/>
            <person name="Tuganbaev T."/>
            <person name="Yaginuma M."/>
            <person name="Ueda M."/>
            <person name="Okahashi N."/>
            <person name="Amafuji K."/>
            <person name="Kiridooshi Y."/>
            <person name="Sugita K."/>
            <person name="Strazar M."/>
            <person name="Skelly A."/>
            <person name="Suda W."/>
            <person name="Hattori M."/>
            <person name="Nakamoto N."/>
            <person name="Caballero S."/>
            <person name="Norman J."/>
            <person name="Olle B."/>
            <person name="Tanoue T."/>
            <person name="Arita M."/>
            <person name="Bucci V."/>
            <person name="Atarashi K."/>
            <person name="Xavier R."/>
            <person name="Honda K."/>
        </authorList>
    </citation>
    <scope>NUCLEOTIDE SEQUENCE [LARGE SCALE GENOMIC DNA]</scope>
    <source>
        <strain evidence="7">k34-0107-D12</strain>
    </source>
</reference>
<dbReference type="GO" id="GO:0016787">
    <property type="term" value="F:hydrolase activity"/>
    <property type="evidence" value="ECO:0007669"/>
    <property type="project" value="UniProtKB-KW"/>
</dbReference>
<dbReference type="Gene3D" id="3.20.20.300">
    <property type="entry name" value="Glycoside hydrolase, family 3, N-terminal domain"/>
    <property type="match status" value="1"/>
</dbReference>
<sequence length="920" mass="101473">MENKYVINWEKYASLARQAAAEGAVLLKNDHQALPLKKETISVFGRIQFHYYKSGTGSGGLVNAKYVVGITDALLEEENLSVNEELAEVYRSWIAEHPFDQGCGWAQEPWCQEEMPLEEKLVEEAAAKSDAAVIVIGRTAGEDRDASAEKGSYLLTDLEEDMLSKVCRAFERVIVVLNVGNIIDMKWVDKYRPSAVLYTWQGGQEGGHSVADVLTGRVNPCGKLADTIAHDISDYPSTENFGGDTFDLYTEDIYVGYRYFETFARDKVLYPFGFGLSYTGFGITCSPAEHRDGETIVRVKVTNTGALPGKEVVQVYVNPPQGKLGKPLRNLAAFAKTKCLVPGEEQELTLKFSDYDIASYDDSGVTGHKSCYVLEKGSYEVYAGTDVRSAEAAGSFEIPETEVISACTEAAGPVRKFERMRVGKGGVLAWEEVPVRTHKMQERVQTETLPDITYTGDKGYTLGEVFDGELSLDEFLAQLSEEDLCCIVRGEGMCSPKVTPGTAAAFGGVTESLQRYGIPCGCCADGPSGIRMDCGTPAFSMPNGTCLACTFDTELSEALYEMEGAELRKNRIDTLLGPGINIHRNPLNGRNFEYFSEDPYLTGMMASAQLKGMARYGVTGTVKHFAANNQEYHRRLLDSVMSERALREIYLRGFEIAVKEGKAYSIMTTYGAINGLWTASNYDLLTTILRKEWNFDGMVMTDWWADLNDEGGPASTDNLAAMVRSQNDVYMVTQDSLTNKDNLMKSLKEGTLKRGALLRSAGNICRMLMKSPVMERSLGRMSEEEKKAGEVMAGEDKVDFDITYHKVDGKLVLDGTEIDTSKGKSVVYGILLDTFGSYTVRLKVKADGSELAQIPVSVFANGHLEGTITINGTNGEWIEIERNIGPLFGPHNYIRLYFAQGGMKIQTVTVELQEEMSRGF</sequence>
<dbReference type="PANTHER" id="PTHR42715">
    <property type="entry name" value="BETA-GLUCOSIDASE"/>
    <property type="match status" value="1"/>
</dbReference>
<keyword evidence="3" id="KW-0119">Carbohydrate metabolism</keyword>
<dbReference type="Pfam" id="PF01915">
    <property type="entry name" value="Glyco_hydro_3_C"/>
    <property type="match status" value="1"/>
</dbReference>
<evidence type="ECO:0000256" key="1">
    <source>
        <dbReference type="ARBA" id="ARBA00005336"/>
    </source>
</evidence>
<dbReference type="InterPro" id="IPR036962">
    <property type="entry name" value="Glyco_hydro_3_N_sf"/>
</dbReference>
<dbReference type="Pfam" id="PF14310">
    <property type="entry name" value="Fn3-like"/>
    <property type="match status" value="1"/>
</dbReference>
<keyword evidence="4" id="KW-0326">Glycosidase</keyword>
<comment type="caution">
    <text evidence="6">The sequence shown here is derived from an EMBL/GenBank/DDBJ whole genome shotgun (WGS) entry which is preliminary data.</text>
</comment>
<dbReference type="InterPro" id="IPR017853">
    <property type="entry name" value="GH"/>
</dbReference>
<dbReference type="SUPFAM" id="SSF51445">
    <property type="entry name" value="(Trans)glycosidases"/>
    <property type="match status" value="1"/>
</dbReference>
<keyword evidence="2 4" id="KW-0378">Hydrolase</keyword>
<gene>
    <name evidence="6" type="ORF">K340107D12_18850</name>
</gene>
<keyword evidence="7" id="KW-1185">Reference proteome</keyword>
<dbReference type="InterPro" id="IPR036881">
    <property type="entry name" value="Glyco_hydro_3_C_sf"/>
</dbReference>
<proteinExistence type="inferred from homology"/>
<dbReference type="InterPro" id="IPR026891">
    <property type="entry name" value="Fn3-like"/>
</dbReference>
<dbReference type="Gene3D" id="2.60.40.10">
    <property type="entry name" value="Immunoglobulins"/>
    <property type="match status" value="1"/>
</dbReference>
<dbReference type="InterPro" id="IPR013783">
    <property type="entry name" value="Ig-like_fold"/>
</dbReference>
<dbReference type="Gene3D" id="3.40.50.1700">
    <property type="entry name" value="Glycoside hydrolase family 3 C-terminal domain"/>
    <property type="match status" value="1"/>
</dbReference>
<dbReference type="SMART" id="SM01217">
    <property type="entry name" value="Fn3_like"/>
    <property type="match status" value="1"/>
</dbReference>
<dbReference type="EMBL" id="BAABZQ010000001">
    <property type="protein sequence ID" value="GAA6499069.1"/>
    <property type="molecule type" value="Genomic_DNA"/>
</dbReference>
<evidence type="ECO:0000259" key="5">
    <source>
        <dbReference type="SMART" id="SM01217"/>
    </source>
</evidence>
<name>A0ABQ0BRC5_9FIRM</name>
<organism evidence="6 7">
    <name type="scientific">Blautia parvula</name>
    <dbReference type="NCBI Taxonomy" id="2877527"/>
    <lineage>
        <taxon>Bacteria</taxon>
        <taxon>Bacillati</taxon>
        <taxon>Bacillota</taxon>
        <taxon>Clostridia</taxon>
        <taxon>Lachnospirales</taxon>
        <taxon>Lachnospiraceae</taxon>
        <taxon>Blautia</taxon>
    </lineage>
</organism>
<protein>
    <submittedName>
        <fullName evidence="6">Glycoside hydrolase family 3 protein</fullName>
    </submittedName>
</protein>
<feature type="domain" description="Fibronectin type III-like" evidence="5">
    <location>
        <begin position="311"/>
        <end position="387"/>
    </location>
</feature>
<evidence type="ECO:0000256" key="4">
    <source>
        <dbReference type="RuleBase" id="RU361161"/>
    </source>
</evidence>
<dbReference type="InterPro" id="IPR001764">
    <property type="entry name" value="Glyco_hydro_3_N"/>
</dbReference>
<dbReference type="InterPro" id="IPR002772">
    <property type="entry name" value="Glyco_hydro_3_C"/>
</dbReference>
<dbReference type="Pfam" id="PF00933">
    <property type="entry name" value="Glyco_hydro_3"/>
    <property type="match status" value="1"/>
</dbReference>
<evidence type="ECO:0000313" key="6">
    <source>
        <dbReference type="EMBL" id="GAA6499069.1"/>
    </source>
</evidence>
<dbReference type="SUPFAM" id="SSF52279">
    <property type="entry name" value="Beta-D-glucan exohydrolase, C-terminal domain"/>
    <property type="match status" value="1"/>
</dbReference>